<feature type="compositionally biased region" description="Basic and acidic residues" evidence="1">
    <location>
        <begin position="405"/>
        <end position="415"/>
    </location>
</feature>
<feature type="region of interest" description="Disordered" evidence="1">
    <location>
        <begin position="285"/>
        <end position="353"/>
    </location>
</feature>
<sequence length="962" mass="101227">MPPCPKSRPAELVDLPAEFQVAMSGDIAWASAGDNGSPDEMTADNQGAGSSGEEHSLLHQALANLMDRALLPLSVVRFGMDQWVALDDSPLLARLGSDDKRDSVLAAEDMDCFSLPPTPPYSSDANFSVEAAEFLNESAKHTNGRQAVVTGHLCRRSRQAISTNGLLVQTSMEAVDNIGISWIRKGIDLEPCDSRDPDGLSLIAHVRLAPYGIPAQIVSVPETHMGDNEDQVIRSWSRAFGYPKSLLAVRGADSALVYVTLATGEQPTLYPRRLVFLDNDRKAQAVSESENVNGLDNTGMASTRSHADDAVDNPPAPPNPMELNDARSEPEEGEEREDGEDEDGEIADPVEPAYDERVSVMDAEFDAIISQLRKENTQSVEQSLATIKDTMVGFQEELRVEEEEERKRKEKERLETLAAQRAANAAAQAAKRANSASKHDAAGPSGARKRQRSKSRDEGSKKSRKKNEPAVALPAKTTSSVNPPAPVAAPAPPVDQVPKPEVVANGAVGDINTADGGSSSADGLFGSLGDDMGLDLDMGMGMSGMGEIGGMGGMGIDMDMGMDSMSNGMFGVTDDDFSFFDTVPANQPSGIAASSPPAPQLPAQPAAGAVKTEFAPTNSYQSGIDLGALSTSASSSGIDGGSSLVSDSLAGRDLVDTAMGDSIDDLFGGDDDDDGMFDSFFGSSSTATAAATAVTATTEVPPVTASEATVKLEADTTALVSQPTDTPDPLTISLVSPHEGLLADNISMTGASSGTAPESTTTAVSAADLASPGSYKLTPAPSADMQTPAQTPHVPFPSKSAESADETVLSRVSNSAVVQGYSTMQATAGIQAPSLQAALPSSTQAAAPLVQKQGTTPLPYSSIATPYDDIGRHAQSWLQDRPTPARLAGDINDMHPQELDPHNIRFTSIMEKSLNPVSWIKRISARRIHHTGRAKGQEPGVPPRRHSSGYWQAPDSRRIDTT</sequence>
<dbReference type="GeneID" id="63802145"/>
<comment type="caution">
    <text evidence="2">The sequence shown here is derived from an EMBL/GenBank/DDBJ whole genome shotgun (WGS) entry which is preliminary data.</text>
</comment>
<feature type="compositionally biased region" description="Low complexity" evidence="1">
    <location>
        <begin position="418"/>
        <end position="436"/>
    </location>
</feature>
<evidence type="ECO:0000313" key="2">
    <source>
        <dbReference type="EMBL" id="ORX70922.1"/>
    </source>
</evidence>
<feature type="region of interest" description="Disordered" evidence="1">
    <location>
        <begin position="29"/>
        <end position="54"/>
    </location>
</feature>
<protein>
    <submittedName>
        <fullName evidence="2">Uncharacterized protein</fullName>
    </submittedName>
</protein>
<feature type="region of interest" description="Disordered" evidence="1">
    <location>
        <begin position="931"/>
        <end position="962"/>
    </location>
</feature>
<feature type="compositionally biased region" description="Acidic residues" evidence="1">
    <location>
        <begin position="331"/>
        <end position="348"/>
    </location>
</feature>
<gene>
    <name evidence="2" type="ORF">DL89DRAFT_257092</name>
</gene>
<dbReference type="OrthoDB" id="5597107at2759"/>
<reference evidence="2 3" key="1">
    <citation type="submission" date="2016-07" db="EMBL/GenBank/DDBJ databases">
        <title>Pervasive Adenine N6-methylation of Active Genes in Fungi.</title>
        <authorList>
            <consortium name="DOE Joint Genome Institute"/>
            <person name="Mondo S.J."/>
            <person name="Dannebaum R.O."/>
            <person name="Kuo R.C."/>
            <person name="Labutti K."/>
            <person name="Haridas S."/>
            <person name="Kuo A."/>
            <person name="Salamov A."/>
            <person name="Ahrendt S.R."/>
            <person name="Lipzen A."/>
            <person name="Sullivan W."/>
            <person name="Andreopoulos W.B."/>
            <person name="Clum A."/>
            <person name="Lindquist E."/>
            <person name="Daum C."/>
            <person name="Ramamoorthy G.K."/>
            <person name="Gryganskyi A."/>
            <person name="Culley D."/>
            <person name="Magnuson J.K."/>
            <person name="James T.Y."/>
            <person name="O'Malley M.A."/>
            <person name="Stajich J.E."/>
            <person name="Spatafora J.W."/>
            <person name="Visel A."/>
            <person name="Grigoriev I.V."/>
        </authorList>
    </citation>
    <scope>NUCLEOTIDE SEQUENCE [LARGE SCALE GENOMIC DNA]</scope>
    <source>
        <strain evidence="2 3">ATCC 12442</strain>
    </source>
</reference>
<feature type="compositionally biased region" description="Pro residues" evidence="1">
    <location>
        <begin position="483"/>
        <end position="495"/>
    </location>
</feature>
<accession>A0A1Y1WBW0</accession>
<evidence type="ECO:0000256" key="1">
    <source>
        <dbReference type="SAM" id="MobiDB-lite"/>
    </source>
</evidence>
<feature type="compositionally biased region" description="Polar residues" evidence="1">
    <location>
        <begin position="286"/>
        <end position="304"/>
    </location>
</feature>
<dbReference type="AlphaFoldDB" id="A0A1Y1WBW0"/>
<name>A0A1Y1WBW0_9FUNG</name>
<feature type="region of interest" description="Disordered" evidence="1">
    <location>
        <begin position="398"/>
        <end position="499"/>
    </location>
</feature>
<evidence type="ECO:0000313" key="3">
    <source>
        <dbReference type="Proteomes" id="UP000193922"/>
    </source>
</evidence>
<feature type="region of interest" description="Disordered" evidence="1">
    <location>
        <begin position="775"/>
        <end position="800"/>
    </location>
</feature>
<dbReference type="RefSeq" id="XP_040744501.1">
    <property type="nucleotide sequence ID" value="XM_040885497.1"/>
</dbReference>
<dbReference type="Proteomes" id="UP000193922">
    <property type="component" value="Unassembled WGS sequence"/>
</dbReference>
<keyword evidence="3" id="KW-1185">Reference proteome</keyword>
<organism evidence="2 3">
    <name type="scientific">Linderina pennispora</name>
    <dbReference type="NCBI Taxonomy" id="61395"/>
    <lineage>
        <taxon>Eukaryota</taxon>
        <taxon>Fungi</taxon>
        <taxon>Fungi incertae sedis</taxon>
        <taxon>Zoopagomycota</taxon>
        <taxon>Kickxellomycotina</taxon>
        <taxon>Kickxellomycetes</taxon>
        <taxon>Kickxellales</taxon>
        <taxon>Kickxellaceae</taxon>
        <taxon>Linderina</taxon>
    </lineage>
</organism>
<dbReference type="EMBL" id="MCFD01000005">
    <property type="protein sequence ID" value="ORX70922.1"/>
    <property type="molecule type" value="Genomic_DNA"/>
</dbReference>
<proteinExistence type="predicted"/>